<comment type="caution">
    <text evidence="1">The sequence shown here is derived from an EMBL/GenBank/DDBJ whole genome shotgun (WGS) entry which is preliminary data.</text>
</comment>
<evidence type="ECO:0000313" key="1">
    <source>
        <dbReference type="EMBL" id="MDT9610461.1"/>
    </source>
</evidence>
<dbReference type="Proteomes" id="UP001253287">
    <property type="component" value="Unassembled WGS sequence"/>
</dbReference>
<dbReference type="RefSeq" id="WP_118992322.1">
    <property type="nucleotide sequence ID" value="NZ_CP083391.1"/>
</dbReference>
<protein>
    <recommendedName>
        <fullName evidence="3">PTS sugar transporter subunit IIA</fullName>
    </recommendedName>
</protein>
<organism evidence="1 2">
    <name type="scientific">Lactobacillus crispatus</name>
    <dbReference type="NCBI Taxonomy" id="47770"/>
    <lineage>
        <taxon>Bacteria</taxon>
        <taxon>Bacillati</taxon>
        <taxon>Bacillota</taxon>
        <taxon>Bacilli</taxon>
        <taxon>Lactobacillales</taxon>
        <taxon>Lactobacillaceae</taxon>
        <taxon>Lactobacillus</taxon>
    </lineage>
</organism>
<evidence type="ECO:0000313" key="2">
    <source>
        <dbReference type="Proteomes" id="UP001253287"/>
    </source>
</evidence>
<sequence length="120" mass="13620">MTEKKYFLLNRNYEEVLSQAIDQCLKLFNKKSQVNENIVIANVGRYLIDLVENGDSVKVPAVTDNIFVHSMGSAFTIQFVKEKVALISLVKFILIVADKAFAAENEDHEIEKIVGHYDLD</sequence>
<gene>
    <name evidence="1" type="ORF">RON39_10140</name>
</gene>
<reference evidence="1" key="1">
    <citation type="submission" date="2023-08" db="EMBL/GenBank/DDBJ databases">
        <title>Lactobacillus from the Female Urinary Tract.</title>
        <authorList>
            <person name="Stegman N."/>
            <person name="Jackson B."/>
            <person name="Steiling M."/>
            <person name="Sedano C."/>
            <person name="Wolfe A."/>
            <person name="Putonti C."/>
        </authorList>
    </citation>
    <scope>NUCLEOTIDE SEQUENCE</scope>
    <source>
        <strain evidence="1">UMB5661</strain>
    </source>
</reference>
<dbReference type="EMBL" id="JAVTXN010000074">
    <property type="protein sequence ID" value="MDT9610461.1"/>
    <property type="molecule type" value="Genomic_DNA"/>
</dbReference>
<name>A0AAW8WTT4_9LACO</name>
<dbReference type="AlphaFoldDB" id="A0AAW8WTT4"/>
<evidence type="ECO:0008006" key="3">
    <source>
        <dbReference type="Google" id="ProtNLM"/>
    </source>
</evidence>
<accession>A0AAW8WTT4</accession>
<proteinExistence type="predicted"/>